<feature type="region of interest" description="Disordered" evidence="1">
    <location>
        <begin position="88"/>
        <end position="154"/>
    </location>
</feature>
<evidence type="ECO:0000259" key="2">
    <source>
        <dbReference type="PROSITE" id="PS51782"/>
    </source>
</evidence>
<dbReference type="AlphaFoldDB" id="A0A1D8JFX6"/>
<name>A0A1D8JFX6_9BACL</name>
<feature type="compositionally biased region" description="Pro residues" evidence="1">
    <location>
        <begin position="138"/>
        <end position="153"/>
    </location>
</feature>
<evidence type="ECO:0000313" key="3">
    <source>
        <dbReference type="EMBL" id="AOV07619.1"/>
    </source>
</evidence>
<keyword evidence="4" id="KW-1185">Reference proteome</keyword>
<gene>
    <name evidence="3" type="ORF">BI350_08780</name>
</gene>
<dbReference type="Pfam" id="PF01476">
    <property type="entry name" value="LysM"/>
    <property type="match status" value="1"/>
</dbReference>
<accession>A0A1D8JFX6</accession>
<reference evidence="3 4" key="1">
    <citation type="submission" date="2016-09" db="EMBL/GenBank/DDBJ databases">
        <title>Complete genome sequence of the Lysinibacillus sphaericus LMG 22257, a specie of Bacillus with ureolytic activity that can effectively biodeposit calcium carbonate.</title>
        <authorList>
            <person name="Yan W."/>
        </authorList>
    </citation>
    <scope>NUCLEOTIDE SEQUENCE [LARGE SCALE GENOMIC DNA]</scope>
    <source>
        <strain evidence="3 4">LMG 22257</strain>
    </source>
</reference>
<dbReference type="SUPFAM" id="SSF54106">
    <property type="entry name" value="LysM domain"/>
    <property type="match status" value="1"/>
</dbReference>
<dbReference type="SMART" id="SM00257">
    <property type="entry name" value="LysM"/>
    <property type="match status" value="1"/>
</dbReference>
<dbReference type="InterPro" id="IPR018392">
    <property type="entry name" value="LysM"/>
</dbReference>
<dbReference type="Gene3D" id="3.10.350.10">
    <property type="entry name" value="LysM domain"/>
    <property type="match status" value="1"/>
</dbReference>
<protein>
    <recommendedName>
        <fullName evidence="2">LysM domain-containing protein</fullName>
    </recommendedName>
</protein>
<dbReference type="CDD" id="cd00118">
    <property type="entry name" value="LysM"/>
    <property type="match status" value="1"/>
</dbReference>
<dbReference type="InterPro" id="IPR036779">
    <property type="entry name" value="LysM_dom_sf"/>
</dbReference>
<organism evidence="3 4">
    <name type="scientific">Sporosarcina ureilytica</name>
    <dbReference type="NCBI Taxonomy" id="298596"/>
    <lineage>
        <taxon>Bacteria</taxon>
        <taxon>Bacillati</taxon>
        <taxon>Bacillota</taxon>
        <taxon>Bacilli</taxon>
        <taxon>Bacillales</taxon>
        <taxon>Caryophanaceae</taxon>
        <taxon>Sporosarcina</taxon>
    </lineage>
</organism>
<sequence>MDVHIVQRGDTLWKIARQHGISFEELKRVNAHLANPDYIVPGMKIFLPNKVQGKGEVNKPSTSGGKLNKVEKVESVKKVEKVPVKPPVSLPQAHQVPREPVPIPVTPKAPKLTSKPVEESKAAPLKATKPIVEQAKPTPTPTPAPAPTPPPAQAPMQPTFPMQPYPYTLIGIPCGWLPIYDADCYPHVHPGQMHPMPPPQPPMTQLPVQESTHFRPSARPSVPEKGMEMESPMIGKETFPGFISPPAPPVLHFPSPGPELMPSIESPTHQMPKAKPEVKPEVKPEARPKPAPTPAPRPLPPATEMPMQPVPVPDWSYPQSMYPVHAGQSSPCGCSQFAPMPLPVQQHPFCNACNQPIGPHPMQPMPYPIPNYWHGMY</sequence>
<evidence type="ECO:0000256" key="1">
    <source>
        <dbReference type="SAM" id="MobiDB-lite"/>
    </source>
</evidence>
<evidence type="ECO:0000313" key="4">
    <source>
        <dbReference type="Proteomes" id="UP000185746"/>
    </source>
</evidence>
<dbReference type="RefSeq" id="WP_075527752.1">
    <property type="nucleotide sequence ID" value="NZ_CP017560.1"/>
</dbReference>
<dbReference type="Proteomes" id="UP000185746">
    <property type="component" value="Chromosome"/>
</dbReference>
<dbReference type="KEGG" id="surl:BI350_08780"/>
<dbReference type="EMBL" id="CP017560">
    <property type="protein sequence ID" value="AOV07619.1"/>
    <property type="molecule type" value="Genomic_DNA"/>
</dbReference>
<feature type="compositionally biased region" description="Pro residues" evidence="1">
    <location>
        <begin position="289"/>
        <end position="303"/>
    </location>
</feature>
<feature type="region of interest" description="Disordered" evidence="1">
    <location>
        <begin position="263"/>
        <end position="303"/>
    </location>
</feature>
<feature type="domain" description="LysM" evidence="2">
    <location>
        <begin position="2"/>
        <end position="47"/>
    </location>
</feature>
<proteinExistence type="predicted"/>
<dbReference type="PROSITE" id="PS51782">
    <property type="entry name" value="LYSM"/>
    <property type="match status" value="1"/>
</dbReference>
<feature type="compositionally biased region" description="Basic and acidic residues" evidence="1">
    <location>
        <begin position="274"/>
        <end position="288"/>
    </location>
</feature>